<dbReference type="RefSeq" id="XP_011501055.1">
    <property type="nucleotide sequence ID" value="XM_011502753.1"/>
</dbReference>
<feature type="chain" id="PRO_5042472449" evidence="1">
    <location>
        <begin position="20"/>
        <end position="214"/>
    </location>
</feature>
<evidence type="ECO:0000256" key="1">
    <source>
        <dbReference type="SAM" id="SignalP"/>
    </source>
</evidence>
<evidence type="ECO:0000313" key="2">
    <source>
        <dbReference type="Proteomes" id="UP000695007"/>
    </source>
</evidence>
<proteinExistence type="predicted"/>
<keyword evidence="1" id="KW-0732">Signal</keyword>
<sequence>MRSFHVLFLLSSCIALAHTFPGANRDSIESMEIKDKDDGVVLVVPVRKNIFDEQTDEEKPLTTSLWRPFRFDSSPFDGLMIRMQMAINKIRAEMAAALASQLRHSNLTPWGKIPEGANSTSTTKVIGEHAVTINETTYSNGNDDAATIFRVRVVEVKPLNETVESTSVEETGTKFPTMEQEEHEELTTPVLHSVETVEDIDNEIPKIQVDTLSA</sequence>
<dbReference type="Proteomes" id="UP000695007">
    <property type="component" value="Unplaced"/>
</dbReference>
<dbReference type="AlphaFoldDB" id="A0AAJ6YN26"/>
<gene>
    <name evidence="3" type="primary">LOC105364745</name>
</gene>
<name>A0AAJ6YN26_9HYME</name>
<feature type="signal peptide" evidence="1">
    <location>
        <begin position="1"/>
        <end position="19"/>
    </location>
</feature>
<accession>A0AAJ6YN26</accession>
<dbReference type="GeneID" id="105364745"/>
<dbReference type="KEGG" id="csol:105364745"/>
<protein>
    <submittedName>
        <fullName evidence="3">Icarapin-like</fullName>
    </submittedName>
</protein>
<reference evidence="3" key="1">
    <citation type="submission" date="2025-08" db="UniProtKB">
        <authorList>
            <consortium name="RefSeq"/>
        </authorList>
    </citation>
    <scope>IDENTIFICATION</scope>
</reference>
<keyword evidence="2" id="KW-1185">Reference proteome</keyword>
<evidence type="ECO:0000313" key="3">
    <source>
        <dbReference type="RefSeq" id="XP_011501055.1"/>
    </source>
</evidence>
<organism evidence="2 3">
    <name type="scientific">Ceratosolen solmsi marchali</name>
    <dbReference type="NCBI Taxonomy" id="326594"/>
    <lineage>
        <taxon>Eukaryota</taxon>
        <taxon>Metazoa</taxon>
        <taxon>Ecdysozoa</taxon>
        <taxon>Arthropoda</taxon>
        <taxon>Hexapoda</taxon>
        <taxon>Insecta</taxon>
        <taxon>Pterygota</taxon>
        <taxon>Neoptera</taxon>
        <taxon>Endopterygota</taxon>
        <taxon>Hymenoptera</taxon>
        <taxon>Apocrita</taxon>
        <taxon>Proctotrupomorpha</taxon>
        <taxon>Chalcidoidea</taxon>
        <taxon>Agaonidae</taxon>
        <taxon>Agaoninae</taxon>
        <taxon>Ceratosolen</taxon>
    </lineage>
</organism>